<accession>W9RP15</accession>
<keyword evidence="3" id="KW-1185">Reference proteome</keyword>
<dbReference type="PANTHER" id="PTHR47067:SF4">
    <property type="entry name" value="PROTEIN WVD2-LIKE 7 ISOFORM X1"/>
    <property type="match status" value="1"/>
</dbReference>
<feature type="compositionally biased region" description="Polar residues" evidence="1">
    <location>
        <begin position="404"/>
        <end position="421"/>
    </location>
</feature>
<feature type="region of interest" description="Disordered" evidence="1">
    <location>
        <begin position="129"/>
        <end position="268"/>
    </location>
</feature>
<evidence type="ECO:0000313" key="3">
    <source>
        <dbReference type="Proteomes" id="UP000030645"/>
    </source>
</evidence>
<evidence type="ECO:0008006" key="4">
    <source>
        <dbReference type="Google" id="ProtNLM"/>
    </source>
</evidence>
<dbReference type="InterPro" id="IPR044216">
    <property type="entry name" value="WDL7"/>
</dbReference>
<evidence type="ECO:0000256" key="1">
    <source>
        <dbReference type="SAM" id="MobiDB-lite"/>
    </source>
</evidence>
<protein>
    <recommendedName>
        <fullName evidence="4">TPX2 C-terminal domain-containing protein</fullName>
    </recommendedName>
</protein>
<reference evidence="3" key="1">
    <citation type="submission" date="2013-01" db="EMBL/GenBank/DDBJ databases">
        <title>Draft Genome Sequence of a Mulberry Tree, Morus notabilis C.K. Schneid.</title>
        <authorList>
            <person name="He N."/>
            <person name="Zhao S."/>
        </authorList>
    </citation>
    <scope>NUCLEOTIDE SEQUENCE</scope>
</reference>
<proteinExistence type="predicted"/>
<name>W9RP15_9ROSA</name>
<feature type="compositionally biased region" description="Polar residues" evidence="1">
    <location>
        <begin position="311"/>
        <end position="322"/>
    </location>
</feature>
<dbReference type="AlphaFoldDB" id="W9RP15"/>
<dbReference type="Proteomes" id="UP000030645">
    <property type="component" value="Unassembled WGS sequence"/>
</dbReference>
<sequence length="460" mass="50255">MAAETDFHQNNCNGWSSLEIASENQSPQAESVSDIRDHGSISFGRFAGETLSWERRSVFSHNRCQEELEKFKEPGFVAQKKAYFEEYYGRIRAMKASQADQQETAGFGRFRNAKSCVTQVETGNVSAFSKGETNSRRVQEVQTLESDAGAKSDSSSEGTAEKQDAATKANLSDRSSNDEKDRTTDASVESLCATEPDQPIKKASSLHTPFTRNSGNSQRESPVSKSAKRIANKPKAQGNEGFGSARERTKIGSRSTKDGDKLSEKTKPFPHNKITAKAESSIVLGKNSTHKAENDNKSIHVSSQRQLAEACSGSTVRHTSLARNRLVTPSPIGRIDQKNTNSCGRDLGDKFRRSLPGTTQSTQCSSKETASGGLEQKGAQNRLKTLHAHRSYDIERKQKEGESKSSITIGRGSKSATTTPPSGRKDLKMVQKYCETLQTQDAKLAVTKPGLQSSCFLSAH</sequence>
<feature type="compositionally biased region" description="Polar residues" evidence="1">
    <location>
        <begin position="356"/>
        <end position="369"/>
    </location>
</feature>
<evidence type="ECO:0000313" key="2">
    <source>
        <dbReference type="EMBL" id="EXC01125.1"/>
    </source>
</evidence>
<gene>
    <name evidence="2" type="ORF">L484_025498</name>
</gene>
<dbReference type="EMBL" id="KE345322">
    <property type="protein sequence ID" value="EXC01125.1"/>
    <property type="molecule type" value="Genomic_DNA"/>
</dbReference>
<feature type="compositionally biased region" description="Basic and acidic residues" evidence="1">
    <location>
        <begin position="245"/>
        <end position="267"/>
    </location>
</feature>
<organism evidence="2 3">
    <name type="scientific">Morus notabilis</name>
    <dbReference type="NCBI Taxonomy" id="981085"/>
    <lineage>
        <taxon>Eukaryota</taxon>
        <taxon>Viridiplantae</taxon>
        <taxon>Streptophyta</taxon>
        <taxon>Embryophyta</taxon>
        <taxon>Tracheophyta</taxon>
        <taxon>Spermatophyta</taxon>
        <taxon>Magnoliopsida</taxon>
        <taxon>eudicotyledons</taxon>
        <taxon>Gunneridae</taxon>
        <taxon>Pentapetalae</taxon>
        <taxon>rosids</taxon>
        <taxon>fabids</taxon>
        <taxon>Rosales</taxon>
        <taxon>Moraceae</taxon>
        <taxon>Moreae</taxon>
        <taxon>Morus</taxon>
    </lineage>
</organism>
<feature type="compositionally biased region" description="Basic and acidic residues" evidence="1">
    <location>
        <begin position="175"/>
        <end position="184"/>
    </location>
</feature>
<dbReference type="PANTHER" id="PTHR47067">
    <property type="entry name" value="TPX2 (TARGETING PROTEIN FOR XKLP2) PROTEIN FAMILY-RELATED"/>
    <property type="match status" value="1"/>
</dbReference>
<dbReference type="eggNOG" id="ENOG502S0Y9">
    <property type="taxonomic scope" value="Eukaryota"/>
</dbReference>
<dbReference type="STRING" id="981085.W9RP15"/>
<feature type="region of interest" description="Disordered" evidence="1">
    <location>
        <begin position="311"/>
        <end position="427"/>
    </location>
</feature>
<feature type="compositionally biased region" description="Basic and acidic residues" evidence="1">
    <location>
        <begin position="390"/>
        <end position="403"/>
    </location>
</feature>
<feature type="compositionally biased region" description="Polar residues" evidence="1">
    <location>
        <begin position="205"/>
        <end position="224"/>
    </location>
</feature>